<keyword evidence="5" id="KW-1185">Reference proteome</keyword>
<feature type="compositionally biased region" description="Basic and acidic residues" evidence="2">
    <location>
        <begin position="661"/>
        <end position="672"/>
    </location>
</feature>
<accession>A0A8H6XM42</accession>
<comment type="similarity">
    <text evidence="1">Belongs to the helicase family. RecQ subfamily.</text>
</comment>
<comment type="caution">
    <text evidence="4">The sequence shown here is derived from an EMBL/GenBank/DDBJ whole genome shotgun (WGS) entry which is preliminary data.</text>
</comment>
<evidence type="ECO:0000313" key="5">
    <source>
        <dbReference type="Proteomes" id="UP000623467"/>
    </source>
</evidence>
<dbReference type="Gene3D" id="3.40.50.300">
    <property type="entry name" value="P-loop containing nucleotide triphosphate hydrolases"/>
    <property type="match status" value="2"/>
</dbReference>
<dbReference type="GO" id="GO:0016787">
    <property type="term" value="F:hydrolase activity"/>
    <property type="evidence" value="ECO:0007669"/>
    <property type="project" value="UniProtKB-KW"/>
</dbReference>
<dbReference type="SMART" id="SM00487">
    <property type="entry name" value="DEXDc"/>
    <property type="match status" value="1"/>
</dbReference>
<dbReference type="GO" id="GO:0000724">
    <property type="term" value="P:double-strand break repair via homologous recombination"/>
    <property type="evidence" value="ECO:0007669"/>
    <property type="project" value="TreeGrafter"/>
</dbReference>
<dbReference type="InterPro" id="IPR027417">
    <property type="entry name" value="P-loop_NTPase"/>
</dbReference>
<dbReference type="GO" id="GO:0009378">
    <property type="term" value="F:four-way junction helicase activity"/>
    <property type="evidence" value="ECO:0007669"/>
    <property type="project" value="TreeGrafter"/>
</dbReference>
<dbReference type="InterPro" id="IPR011545">
    <property type="entry name" value="DEAD/DEAH_box_helicase_dom"/>
</dbReference>
<dbReference type="PANTHER" id="PTHR13710:SF120">
    <property type="entry name" value="BIFUNCTIONAL 3'-5' EXONUCLEASE_ATP-DEPENDENT HELICASE WRN"/>
    <property type="match status" value="1"/>
</dbReference>
<dbReference type="GO" id="GO:0005737">
    <property type="term" value="C:cytoplasm"/>
    <property type="evidence" value="ECO:0007669"/>
    <property type="project" value="TreeGrafter"/>
</dbReference>
<dbReference type="GO" id="GO:0005524">
    <property type="term" value="F:ATP binding"/>
    <property type="evidence" value="ECO:0007669"/>
    <property type="project" value="InterPro"/>
</dbReference>
<proteinExistence type="inferred from homology"/>
<name>A0A8H6XM42_9AGAR</name>
<dbReference type="GO" id="GO:0043138">
    <property type="term" value="F:3'-5' DNA helicase activity"/>
    <property type="evidence" value="ECO:0007669"/>
    <property type="project" value="TreeGrafter"/>
</dbReference>
<feature type="compositionally biased region" description="Basic and acidic residues" evidence="2">
    <location>
        <begin position="631"/>
        <end position="647"/>
    </location>
</feature>
<evidence type="ECO:0000313" key="4">
    <source>
        <dbReference type="EMBL" id="KAF7343562.1"/>
    </source>
</evidence>
<dbReference type="PROSITE" id="PS51192">
    <property type="entry name" value="HELICASE_ATP_BIND_1"/>
    <property type="match status" value="1"/>
</dbReference>
<evidence type="ECO:0000256" key="1">
    <source>
        <dbReference type="ARBA" id="ARBA00005446"/>
    </source>
</evidence>
<dbReference type="GO" id="GO:0005634">
    <property type="term" value="C:nucleus"/>
    <property type="evidence" value="ECO:0007669"/>
    <property type="project" value="TreeGrafter"/>
</dbReference>
<organism evidence="4 5">
    <name type="scientific">Mycena sanguinolenta</name>
    <dbReference type="NCBI Taxonomy" id="230812"/>
    <lineage>
        <taxon>Eukaryota</taxon>
        <taxon>Fungi</taxon>
        <taxon>Dikarya</taxon>
        <taxon>Basidiomycota</taxon>
        <taxon>Agaricomycotina</taxon>
        <taxon>Agaricomycetes</taxon>
        <taxon>Agaricomycetidae</taxon>
        <taxon>Agaricales</taxon>
        <taxon>Marasmiineae</taxon>
        <taxon>Mycenaceae</taxon>
        <taxon>Mycena</taxon>
    </lineage>
</organism>
<evidence type="ECO:0000259" key="3">
    <source>
        <dbReference type="PROSITE" id="PS51192"/>
    </source>
</evidence>
<dbReference type="AlphaFoldDB" id="A0A8H6XM42"/>
<dbReference type="SUPFAM" id="SSF52540">
    <property type="entry name" value="P-loop containing nucleoside triphosphate hydrolases"/>
    <property type="match status" value="1"/>
</dbReference>
<dbReference type="OrthoDB" id="3260945at2759"/>
<sequence>MAPQYHWKDPPGVRTVTEIVKKLVPQWKNGLYPAQLNLVVRILDGEDIFCSMATGGGKSALFAVPILVLKEMARHPELYPSLPVRALPVGIVITPTKGLAANIVLELQKLDIPAFSYCHETVTEARIAGRKLVDEIAECKTWNVICVDPEHLRDKSWRNITASDVFCANIVYGCVDEAHLINQWGAEFRPDFKHIGSFFRGRLPPSASIMALSATVQPGPALNSICTSLGFSGDNFYMFRSSNERPNIQFIMEPLKYGVGGKIFPHLLPYLNSGRKCVIHCRTIAEVVAIFVYLWKCLPPGPHRLRRIKMYHALRSLADNPEILRLLDEDPECQVIISTIAFGQGMNPRKLLDSISNGMADEVDQVVQEKGRVGRDSEAACRGIVFFQPSALLAAEKQLAGVPTGTSSTQSKSKKQPKPIEHAKVLLLTEKQCYTAVLNRIYDNPPIEISTLGCIATSRRFPCSLCATRNNIQLDFPAPPLPPGVELPLFTAPLASNTSSLERKLRLTKKERETVEPGLITFGQTVYRAEHKLPMHQHRPKSSYFPSSLITSIVNNLLALDSIDKLEPLVESWAFSRGYLVRLYAVVHDLRMTIVTQREEARFAKNAKQRASRRAKAKKVTESEPEEDDSHESNESDSDDHRNEHRRSSPIPPPPKRPKRILKEVTNEERPARTRAKRKPQQRVAEVAQTFAAP</sequence>
<feature type="region of interest" description="Disordered" evidence="2">
    <location>
        <begin position="601"/>
        <end position="694"/>
    </location>
</feature>
<dbReference type="Proteomes" id="UP000623467">
    <property type="component" value="Unassembled WGS sequence"/>
</dbReference>
<evidence type="ECO:0000256" key="2">
    <source>
        <dbReference type="SAM" id="MobiDB-lite"/>
    </source>
</evidence>
<reference evidence="4" key="1">
    <citation type="submission" date="2020-05" db="EMBL/GenBank/DDBJ databases">
        <title>Mycena genomes resolve the evolution of fungal bioluminescence.</title>
        <authorList>
            <person name="Tsai I.J."/>
        </authorList>
    </citation>
    <scope>NUCLEOTIDE SEQUENCE</scope>
    <source>
        <strain evidence="4">160909Yilan</strain>
    </source>
</reference>
<gene>
    <name evidence="4" type="ORF">MSAN_01976700</name>
</gene>
<dbReference type="EMBL" id="JACAZH010000023">
    <property type="protein sequence ID" value="KAF7343562.1"/>
    <property type="molecule type" value="Genomic_DNA"/>
</dbReference>
<dbReference type="GO" id="GO:0003676">
    <property type="term" value="F:nucleic acid binding"/>
    <property type="evidence" value="ECO:0007669"/>
    <property type="project" value="InterPro"/>
</dbReference>
<dbReference type="Pfam" id="PF00270">
    <property type="entry name" value="DEAD"/>
    <property type="match status" value="1"/>
</dbReference>
<feature type="compositionally biased region" description="Basic residues" evidence="2">
    <location>
        <begin position="605"/>
        <end position="618"/>
    </location>
</feature>
<dbReference type="InterPro" id="IPR014001">
    <property type="entry name" value="Helicase_ATP-bd"/>
</dbReference>
<dbReference type="PANTHER" id="PTHR13710">
    <property type="entry name" value="DNA HELICASE RECQ FAMILY MEMBER"/>
    <property type="match status" value="1"/>
</dbReference>
<feature type="domain" description="Helicase ATP-binding" evidence="3">
    <location>
        <begin position="39"/>
        <end position="218"/>
    </location>
</feature>
<dbReference type="GO" id="GO:0005694">
    <property type="term" value="C:chromosome"/>
    <property type="evidence" value="ECO:0007669"/>
    <property type="project" value="TreeGrafter"/>
</dbReference>
<keyword evidence="4" id="KW-0378">Hydrolase</keyword>
<protein>
    <submittedName>
        <fullName evidence="4">P-loop containing nucleoside triphosphate hydrolase protein</fullName>
    </submittedName>
</protein>